<proteinExistence type="predicted"/>
<accession>A0A101PJH4</accession>
<keyword evidence="2" id="KW-1185">Reference proteome</keyword>
<organism evidence="1 2">
    <name type="scientific">Streptomyces corchorusii</name>
    <name type="common">Streptomyces chibaensis</name>
    <dbReference type="NCBI Taxonomy" id="1903"/>
    <lineage>
        <taxon>Bacteria</taxon>
        <taxon>Bacillati</taxon>
        <taxon>Actinomycetota</taxon>
        <taxon>Actinomycetes</taxon>
        <taxon>Kitasatosporales</taxon>
        <taxon>Streptomycetaceae</taxon>
        <taxon>Streptomyces</taxon>
    </lineage>
</organism>
<comment type="caution">
    <text evidence="1">The sequence shown here is derived from an EMBL/GenBank/DDBJ whole genome shotgun (WGS) entry which is preliminary data.</text>
</comment>
<evidence type="ECO:0000313" key="1">
    <source>
        <dbReference type="EMBL" id="KUN12634.1"/>
    </source>
</evidence>
<gene>
    <name evidence="1" type="ORF">AQJ11_44955</name>
</gene>
<dbReference type="RefSeq" id="WP_059267376.1">
    <property type="nucleotide sequence ID" value="NZ_KQ948397.1"/>
</dbReference>
<dbReference type="Proteomes" id="UP000053398">
    <property type="component" value="Unassembled WGS sequence"/>
</dbReference>
<protein>
    <submittedName>
        <fullName evidence="1">Uncharacterized protein</fullName>
    </submittedName>
</protein>
<dbReference type="AlphaFoldDB" id="A0A101PJH4"/>
<dbReference type="EMBL" id="LMWP01000091">
    <property type="protein sequence ID" value="KUN12634.1"/>
    <property type="molecule type" value="Genomic_DNA"/>
</dbReference>
<name>A0A101PJH4_STRCK</name>
<reference evidence="1 2" key="1">
    <citation type="submission" date="2015-10" db="EMBL/GenBank/DDBJ databases">
        <title>Draft genome sequence of Streptomyces corchorusii DSM 40340, type strain for the species Streptomyces corchorusii.</title>
        <authorList>
            <person name="Ruckert C."/>
            <person name="Winkler A."/>
            <person name="Kalinowski J."/>
            <person name="Kampfer P."/>
            <person name="Glaeser S."/>
        </authorList>
    </citation>
    <scope>NUCLEOTIDE SEQUENCE [LARGE SCALE GENOMIC DNA]</scope>
    <source>
        <strain evidence="1 2">DSM 40340</strain>
    </source>
</reference>
<sequence>MEWSTALALCIFFHRHRLLGISARRAERLAEDLGVTTGNLAAQSGNITRARSYGRHRLIRLWKTYPRAMKRALEQAVHGDAAFLVHCEWRPLSAAVCRGTDVWRVAIRLALAGLSATGWVPTKGDDAAMDQ</sequence>
<evidence type="ECO:0000313" key="2">
    <source>
        <dbReference type="Proteomes" id="UP000053398"/>
    </source>
</evidence>